<dbReference type="RefSeq" id="YP_009814331.1">
    <property type="nucleotide sequence ID" value="NC_048084.1"/>
</dbReference>
<dbReference type="SUPFAM" id="SSF49590">
    <property type="entry name" value="PHL pollen allergen"/>
    <property type="match status" value="1"/>
</dbReference>
<name>A0A3Q8HX99_9CAUD</name>
<evidence type="ECO:0000313" key="2">
    <source>
        <dbReference type="EMBL" id="AYH92008.1"/>
    </source>
</evidence>
<dbReference type="KEGG" id="vg:55005461"/>
<feature type="compositionally biased region" description="Basic and acidic residues" evidence="1">
    <location>
        <begin position="103"/>
        <end position="115"/>
    </location>
</feature>
<proteinExistence type="predicted"/>
<sequence>MLTRKEEIKMKLYKLLIAVVAGVTLSLVTAYNADASRPNYAYTLTRTKQHAVKLTNTGRTENMYRVTVKTGKAVRWYYMALNAKQSWLVKQPRKYSVTVRRVSKSDEKRNADPRNHFTPLGIRNTQRTVWNR</sequence>
<evidence type="ECO:0000313" key="3">
    <source>
        <dbReference type="Proteomes" id="UP000273551"/>
    </source>
</evidence>
<dbReference type="Proteomes" id="UP000273551">
    <property type="component" value="Segment"/>
</dbReference>
<dbReference type="EMBL" id="MH809529">
    <property type="protein sequence ID" value="AYH92008.1"/>
    <property type="molecule type" value="Genomic_DNA"/>
</dbReference>
<reference evidence="2 3" key="1">
    <citation type="submission" date="2018-08" db="EMBL/GenBank/DDBJ databases">
        <title>Lactobacillus phages that infect wine-derived L. plantarum strains.</title>
        <authorList>
            <person name="Kyrkou I."/>
            <person name="Byth Carstens A."/>
            <person name="Ellegaard-Jensen L."/>
            <person name="Kot W."/>
            <person name="Hestbjerg Hansen L."/>
        </authorList>
    </citation>
    <scope>NUCLEOTIDE SEQUENCE [LARGE SCALE GENOMIC DNA]</scope>
</reference>
<dbReference type="GeneID" id="55005461"/>
<organism evidence="2 3">
    <name type="scientific">Lactobacillus phage Iacchus</name>
    <dbReference type="NCBI Taxonomy" id="2315483"/>
    <lineage>
        <taxon>Viruses</taxon>
        <taxon>Duplodnaviria</taxon>
        <taxon>Heunggongvirae</taxon>
        <taxon>Uroviricota</taxon>
        <taxon>Caudoviricetes</taxon>
        <taxon>Herelleviridae</taxon>
        <taxon>Harbinvirus</taxon>
        <taxon>Harbinvirus iacchus</taxon>
    </lineage>
</organism>
<feature type="compositionally biased region" description="Polar residues" evidence="1">
    <location>
        <begin position="123"/>
        <end position="132"/>
    </location>
</feature>
<keyword evidence="3" id="KW-1185">Reference proteome</keyword>
<protein>
    <submittedName>
        <fullName evidence="2">Uncharacterized protein</fullName>
    </submittedName>
</protein>
<accession>A0A3Q8HX99</accession>
<feature type="region of interest" description="Disordered" evidence="1">
    <location>
        <begin position="103"/>
        <end position="132"/>
    </location>
</feature>
<evidence type="ECO:0000256" key="1">
    <source>
        <dbReference type="SAM" id="MobiDB-lite"/>
    </source>
</evidence>
<dbReference type="InterPro" id="IPR036749">
    <property type="entry name" value="Expansin_CBD_sf"/>
</dbReference>